<reference evidence="3" key="1">
    <citation type="submission" date="2019-08" db="EMBL/GenBank/DDBJ databases">
        <title>The improved chromosome-level genome for the pearl oyster Pinctada fucata martensii using PacBio sequencing and Hi-C.</title>
        <authorList>
            <person name="Zheng Z."/>
        </authorList>
    </citation>
    <scope>NUCLEOTIDE SEQUENCE</scope>
    <source>
        <strain evidence="3">ZZ-2019</strain>
        <tissue evidence="3">Adductor muscle</tissue>
    </source>
</reference>
<keyword evidence="4" id="KW-1185">Reference proteome</keyword>
<gene>
    <name evidence="3" type="ORF">FSP39_023287</name>
</gene>
<evidence type="ECO:0000256" key="1">
    <source>
        <dbReference type="SAM" id="Coils"/>
    </source>
</evidence>
<comment type="caution">
    <text evidence="3">The sequence shown here is derived from an EMBL/GenBank/DDBJ whole genome shotgun (WGS) entry which is preliminary data.</text>
</comment>
<dbReference type="EMBL" id="VSWD01000004">
    <property type="protein sequence ID" value="KAK3105354.1"/>
    <property type="molecule type" value="Genomic_DNA"/>
</dbReference>
<organism evidence="3 4">
    <name type="scientific">Pinctada imbricata</name>
    <name type="common">Atlantic pearl-oyster</name>
    <name type="synonym">Pinctada martensii</name>
    <dbReference type="NCBI Taxonomy" id="66713"/>
    <lineage>
        <taxon>Eukaryota</taxon>
        <taxon>Metazoa</taxon>
        <taxon>Spiralia</taxon>
        <taxon>Lophotrochozoa</taxon>
        <taxon>Mollusca</taxon>
        <taxon>Bivalvia</taxon>
        <taxon>Autobranchia</taxon>
        <taxon>Pteriomorphia</taxon>
        <taxon>Pterioida</taxon>
        <taxon>Pterioidea</taxon>
        <taxon>Pteriidae</taxon>
        <taxon>Pinctada</taxon>
    </lineage>
</organism>
<sequence>MSDTPEKPDPKKVSVRYDAGDEMSDMPQSKDPGEPDVLRCAIMKALRDEQVLNALYEQILSGVMNIIKPQVDSHINEQLTRAVDSKVTDLNREIATKNSEIAMLKDRVTKLEVRAEEQEQYSRRTCLRFSNVPYQKEDGSTPETPWAMNTDKAVLEICETVGVKVTEKDIGRSNIVGEQANGKCQIIARFLSYRVRQNVYENRFKLKKDEKKRFINEDLTKYRFRIVQHLANLRRQRKIYEHRTDGSSCGCAVMDVKCSSEVSVRLMSLSPGSTSKTDLCSGNIHIPT</sequence>
<keyword evidence="1" id="KW-0175">Coiled coil</keyword>
<proteinExistence type="predicted"/>
<name>A0AA89CCC9_PINIB</name>
<feature type="coiled-coil region" evidence="1">
    <location>
        <begin position="87"/>
        <end position="121"/>
    </location>
</feature>
<dbReference type="AlphaFoldDB" id="A0AA89CCC9"/>
<protein>
    <submittedName>
        <fullName evidence="3">Uncharacterized protein</fullName>
    </submittedName>
</protein>
<dbReference type="Proteomes" id="UP001186944">
    <property type="component" value="Unassembled WGS sequence"/>
</dbReference>
<evidence type="ECO:0000313" key="4">
    <source>
        <dbReference type="Proteomes" id="UP001186944"/>
    </source>
</evidence>
<accession>A0AA89CCC9</accession>
<evidence type="ECO:0000313" key="3">
    <source>
        <dbReference type="EMBL" id="KAK3105354.1"/>
    </source>
</evidence>
<feature type="compositionally biased region" description="Basic and acidic residues" evidence="2">
    <location>
        <begin position="1"/>
        <end position="12"/>
    </location>
</feature>
<feature type="region of interest" description="Disordered" evidence="2">
    <location>
        <begin position="1"/>
        <end position="35"/>
    </location>
</feature>
<evidence type="ECO:0000256" key="2">
    <source>
        <dbReference type="SAM" id="MobiDB-lite"/>
    </source>
</evidence>